<dbReference type="InterPro" id="IPR043604">
    <property type="entry name" value="DUF883_N"/>
</dbReference>
<dbReference type="GO" id="GO:0005886">
    <property type="term" value="C:plasma membrane"/>
    <property type="evidence" value="ECO:0007669"/>
    <property type="project" value="UniProtKB-SubCell"/>
</dbReference>
<dbReference type="RefSeq" id="WP_024765073.1">
    <property type="nucleotide sequence ID" value="NZ_CP049140.1"/>
</dbReference>
<evidence type="ECO:0000259" key="10">
    <source>
        <dbReference type="Pfam" id="PF19029"/>
    </source>
</evidence>
<dbReference type="Proteomes" id="UP000501063">
    <property type="component" value="Chromosome"/>
</dbReference>
<dbReference type="Pfam" id="PF19029">
    <property type="entry name" value="DUF883_C"/>
    <property type="match status" value="1"/>
</dbReference>
<dbReference type="PANTHER" id="PTHR35893:SF3">
    <property type="entry name" value="INNER MEMBRANE PROTEIN"/>
    <property type="match status" value="1"/>
</dbReference>
<organism evidence="11 12">
    <name type="scientific">Pseudomonas nitroreducens</name>
    <dbReference type="NCBI Taxonomy" id="46680"/>
    <lineage>
        <taxon>Bacteria</taxon>
        <taxon>Pseudomonadati</taxon>
        <taxon>Pseudomonadota</taxon>
        <taxon>Gammaproteobacteria</taxon>
        <taxon>Pseudomonadales</taxon>
        <taxon>Pseudomonadaceae</taxon>
        <taxon>Pseudomonas</taxon>
    </lineage>
</organism>
<comment type="similarity">
    <text evidence="2">Belongs to the ElaB/YgaM/YqjD family.</text>
</comment>
<feature type="domain" description="DUF883" evidence="10">
    <location>
        <begin position="76"/>
        <end position="105"/>
    </location>
</feature>
<evidence type="ECO:0000256" key="2">
    <source>
        <dbReference type="ARBA" id="ARBA00010423"/>
    </source>
</evidence>
<keyword evidence="7 8" id="KW-0472">Membrane</keyword>
<dbReference type="KEGG" id="pnt:G5B91_22160"/>
<dbReference type="InterPro" id="IPR010279">
    <property type="entry name" value="YqjD/ElaB"/>
</dbReference>
<evidence type="ECO:0000313" key="11">
    <source>
        <dbReference type="EMBL" id="QIE88829.1"/>
    </source>
</evidence>
<sequence>MPRKTAVNAAKDELLAEFQALVSDTEKLLQSSADLAGAEADQMRTQIHESLKRARDAIYSTKDSVRDQGKAAVDATEDYVGDHPWQAVGIAAGVGFLLGLLVSRR</sequence>
<keyword evidence="4" id="KW-0997">Cell inner membrane</keyword>
<evidence type="ECO:0000256" key="8">
    <source>
        <dbReference type="SAM" id="Phobius"/>
    </source>
</evidence>
<evidence type="ECO:0000256" key="4">
    <source>
        <dbReference type="ARBA" id="ARBA00022519"/>
    </source>
</evidence>
<comment type="subcellular location">
    <subcellularLocation>
        <location evidence="1">Cell inner membrane</location>
        <topology evidence="1">Single-pass membrane protein</topology>
    </subcellularLocation>
</comment>
<proteinExistence type="inferred from homology"/>
<evidence type="ECO:0000256" key="5">
    <source>
        <dbReference type="ARBA" id="ARBA00022692"/>
    </source>
</evidence>
<dbReference type="EMBL" id="CP049140">
    <property type="protein sequence ID" value="QIE88829.1"/>
    <property type="molecule type" value="Genomic_DNA"/>
</dbReference>
<keyword evidence="6 8" id="KW-1133">Transmembrane helix</keyword>
<evidence type="ECO:0000259" key="9">
    <source>
        <dbReference type="Pfam" id="PF05957"/>
    </source>
</evidence>
<dbReference type="Pfam" id="PF05957">
    <property type="entry name" value="DUF883"/>
    <property type="match status" value="1"/>
</dbReference>
<evidence type="ECO:0000256" key="6">
    <source>
        <dbReference type="ARBA" id="ARBA00022989"/>
    </source>
</evidence>
<evidence type="ECO:0000256" key="7">
    <source>
        <dbReference type="ARBA" id="ARBA00023136"/>
    </source>
</evidence>
<protein>
    <submittedName>
        <fullName evidence="11">DUF883 domain-containing protein</fullName>
    </submittedName>
</protein>
<name>A0A6G6J0I1_PSENT</name>
<evidence type="ECO:0000256" key="3">
    <source>
        <dbReference type="ARBA" id="ARBA00022475"/>
    </source>
</evidence>
<dbReference type="PANTHER" id="PTHR35893">
    <property type="entry name" value="INNER MEMBRANE PROTEIN-RELATED"/>
    <property type="match status" value="1"/>
</dbReference>
<dbReference type="AlphaFoldDB" id="A0A6G6J0I1"/>
<evidence type="ECO:0000256" key="1">
    <source>
        <dbReference type="ARBA" id="ARBA00004377"/>
    </source>
</evidence>
<accession>A0A6G6J0I1</accession>
<evidence type="ECO:0000313" key="12">
    <source>
        <dbReference type="Proteomes" id="UP000501063"/>
    </source>
</evidence>
<dbReference type="GO" id="GO:0043022">
    <property type="term" value="F:ribosome binding"/>
    <property type="evidence" value="ECO:0007669"/>
    <property type="project" value="InterPro"/>
</dbReference>
<reference evidence="11 12" key="1">
    <citation type="submission" date="2020-02" db="EMBL/GenBank/DDBJ databases">
        <title>Integrative conjugative elements (ICEs) and plasmids drive adaptation of Pseudomonas nitroreducens strain HBP1 to wastewater environment.</title>
        <authorList>
            <person name="Sentchilo V."/>
            <person name="Carraro N."/>
            <person name="Bertelli C."/>
            <person name="van der Meer J.R."/>
        </authorList>
    </citation>
    <scope>NUCLEOTIDE SEQUENCE [LARGE SCALE GENOMIC DNA]</scope>
    <source>
        <strain evidence="11 12">HBP1</strain>
    </source>
</reference>
<feature type="transmembrane region" description="Helical" evidence="8">
    <location>
        <begin position="85"/>
        <end position="103"/>
    </location>
</feature>
<feature type="domain" description="DUF883" evidence="9">
    <location>
        <begin position="12"/>
        <end position="63"/>
    </location>
</feature>
<gene>
    <name evidence="11" type="ORF">G5B91_22160</name>
</gene>
<dbReference type="InterPro" id="IPR043605">
    <property type="entry name" value="DUF883_C"/>
</dbReference>
<keyword evidence="3" id="KW-1003">Cell membrane</keyword>
<keyword evidence="5 8" id="KW-0812">Transmembrane</keyword>